<dbReference type="SUPFAM" id="SSF53822">
    <property type="entry name" value="Periplasmic binding protein-like I"/>
    <property type="match status" value="1"/>
</dbReference>
<accession>A0ABP9WLL1</accession>
<dbReference type="InterPro" id="IPR028082">
    <property type="entry name" value="Peripla_BP_I"/>
</dbReference>
<dbReference type="InterPro" id="IPR000843">
    <property type="entry name" value="HTH_LacI"/>
</dbReference>
<keyword evidence="2" id="KW-0238">DNA-binding</keyword>
<keyword evidence="1" id="KW-0805">Transcription regulation</keyword>
<sequence>MIDVARLAGVSGQTVSRVANGSLNVSPETRRRVLDAMESLGYSPNTAARALRSGSFETIGVIAHRLARTGESRTVEAVARAAREAGHTVTLLDLDSTEHADVAEAASRLSHQAIDGLIIIRAEIEDADRLLLPTGLPAVVQDATFGGRLPMIGSDHAGGARLAVEHLLSLGHRTVHHVAGPADSIPARARLTAWREVLAEHGIAAPEPVQGDWTAESGHAAGIAIADRPDITAVFCANDEMATGLMLACHERGRRIPEDLSVVGFDDVPLAAFLSPPLTTVRQPFARVGARLVEEVLARIETGRGPRGGTGAEPAEPAELIPCELVVRRSTSAPRP</sequence>
<evidence type="ECO:0000259" key="4">
    <source>
        <dbReference type="PROSITE" id="PS50932"/>
    </source>
</evidence>
<dbReference type="Gene3D" id="3.40.50.2300">
    <property type="match status" value="2"/>
</dbReference>
<dbReference type="SUPFAM" id="SSF47413">
    <property type="entry name" value="lambda repressor-like DNA-binding domains"/>
    <property type="match status" value="1"/>
</dbReference>
<feature type="domain" description="HTH lacI-type" evidence="4">
    <location>
        <begin position="1"/>
        <end position="53"/>
    </location>
</feature>
<dbReference type="CDD" id="cd01392">
    <property type="entry name" value="HTH_LacI"/>
    <property type="match status" value="1"/>
</dbReference>
<dbReference type="RefSeq" id="WP_286214241.1">
    <property type="nucleotide sequence ID" value="NZ_AP027736.1"/>
</dbReference>
<evidence type="ECO:0000256" key="3">
    <source>
        <dbReference type="ARBA" id="ARBA00023163"/>
    </source>
</evidence>
<dbReference type="Pfam" id="PF13377">
    <property type="entry name" value="Peripla_BP_3"/>
    <property type="match status" value="1"/>
</dbReference>
<keyword evidence="6" id="KW-1185">Reference proteome</keyword>
<evidence type="ECO:0000313" key="5">
    <source>
        <dbReference type="EMBL" id="GAA5519956.1"/>
    </source>
</evidence>
<dbReference type="InterPro" id="IPR046335">
    <property type="entry name" value="LacI/GalR-like_sensor"/>
</dbReference>
<dbReference type="PANTHER" id="PTHR30146">
    <property type="entry name" value="LACI-RELATED TRANSCRIPTIONAL REPRESSOR"/>
    <property type="match status" value="1"/>
</dbReference>
<dbReference type="Proteomes" id="UP001426770">
    <property type="component" value="Unassembled WGS sequence"/>
</dbReference>
<dbReference type="SMART" id="SM00354">
    <property type="entry name" value="HTH_LACI"/>
    <property type="match status" value="1"/>
</dbReference>
<comment type="caution">
    <text evidence="5">The sequence shown here is derived from an EMBL/GenBank/DDBJ whole genome shotgun (WGS) entry which is preliminary data.</text>
</comment>
<dbReference type="CDD" id="cd01574">
    <property type="entry name" value="PBP1_LacI"/>
    <property type="match status" value="1"/>
</dbReference>
<reference evidence="5 6" key="1">
    <citation type="submission" date="2024-02" db="EMBL/GenBank/DDBJ databases">
        <title>Lysinimicrobium sediminis NBRC 112286.</title>
        <authorList>
            <person name="Ichikawa N."/>
            <person name="Katano-Makiyama Y."/>
            <person name="Hidaka K."/>
        </authorList>
    </citation>
    <scope>NUCLEOTIDE SEQUENCE [LARGE SCALE GENOMIC DNA]</scope>
    <source>
        <strain evidence="5 6">NBRC 112286</strain>
    </source>
</reference>
<dbReference type="EMBL" id="BAABRR010000015">
    <property type="protein sequence ID" value="GAA5519956.1"/>
    <property type="molecule type" value="Genomic_DNA"/>
</dbReference>
<dbReference type="Gene3D" id="1.10.260.40">
    <property type="entry name" value="lambda repressor-like DNA-binding domains"/>
    <property type="match status" value="1"/>
</dbReference>
<dbReference type="PROSITE" id="PS50932">
    <property type="entry name" value="HTH_LACI_2"/>
    <property type="match status" value="1"/>
</dbReference>
<name>A0ABP9WLL1_9MICO</name>
<evidence type="ECO:0000313" key="6">
    <source>
        <dbReference type="Proteomes" id="UP001426770"/>
    </source>
</evidence>
<organism evidence="5 6">
    <name type="scientific">Demequina sediminis</name>
    <dbReference type="NCBI Taxonomy" id="1930058"/>
    <lineage>
        <taxon>Bacteria</taxon>
        <taxon>Bacillati</taxon>
        <taxon>Actinomycetota</taxon>
        <taxon>Actinomycetes</taxon>
        <taxon>Micrococcales</taxon>
        <taxon>Demequinaceae</taxon>
        <taxon>Demequina</taxon>
    </lineage>
</organism>
<keyword evidence="3" id="KW-0804">Transcription</keyword>
<evidence type="ECO:0000256" key="2">
    <source>
        <dbReference type="ARBA" id="ARBA00023125"/>
    </source>
</evidence>
<protein>
    <submittedName>
        <fullName evidence="5">Lactose operon repressor</fullName>
    </submittedName>
</protein>
<gene>
    <name evidence="5" type="primary">lacI_3</name>
    <name evidence="5" type="ORF">Lsed01_02417</name>
</gene>
<proteinExistence type="predicted"/>
<dbReference type="Pfam" id="PF00356">
    <property type="entry name" value="LacI"/>
    <property type="match status" value="1"/>
</dbReference>
<evidence type="ECO:0000256" key="1">
    <source>
        <dbReference type="ARBA" id="ARBA00023015"/>
    </source>
</evidence>
<dbReference type="InterPro" id="IPR010982">
    <property type="entry name" value="Lambda_DNA-bd_dom_sf"/>
</dbReference>
<dbReference type="PANTHER" id="PTHR30146:SF153">
    <property type="entry name" value="LACTOSE OPERON REPRESSOR"/>
    <property type="match status" value="1"/>
</dbReference>